<evidence type="ECO:0000256" key="4">
    <source>
        <dbReference type="ARBA" id="ARBA00022915"/>
    </source>
</evidence>
<dbReference type="PANTHER" id="PTHR20836:SF0">
    <property type="entry name" value="4-HYDROXY-TETRAHYDRODIPICOLINATE REDUCTASE 1, CHLOROPLASTIC-RELATED"/>
    <property type="match status" value="1"/>
</dbReference>
<dbReference type="Proteomes" id="UP000236655">
    <property type="component" value="Chromosome"/>
</dbReference>
<evidence type="ECO:0000256" key="9">
    <source>
        <dbReference type="ARBA" id="ARBA00038983"/>
    </source>
</evidence>
<organism evidence="14 15">
    <name type="scientific">Aquella oligotrophica</name>
    <dbReference type="NCBI Taxonomy" id="2067065"/>
    <lineage>
        <taxon>Bacteria</taxon>
        <taxon>Pseudomonadati</taxon>
        <taxon>Pseudomonadota</taxon>
        <taxon>Betaproteobacteria</taxon>
        <taxon>Neisseriales</taxon>
        <taxon>Neisseriaceae</taxon>
        <taxon>Aquella</taxon>
    </lineage>
</organism>
<dbReference type="Pfam" id="PF05173">
    <property type="entry name" value="DapB_C"/>
    <property type="match status" value="1"/>
</dbReference>
<feature type="domain" description="Dihydrodipicolinate reductase N-terminal" evidence="12">
    <location>
        <begin position="4"/>
        <end position="128"/>
    </location>
</feature>
<keyword evidence="15" id="KW-1185">Reference proteome</keyword>
<evidence type="ECO:0000256" key="7">
    <source>
        <dbReference type="ARBA" id="ARBA00023154"/>
    </source>
</evidence>
<keyword evidence="7" id="KW-0457">Lysine biosynthesis</keyword>
<sequence>MNKIKIGLFGFGKTGKLVAHEFINNESFELVWVAKRSASEDFIFASDALGLKGQSGKIVPISEINKEFFTNNPVDIIVDFSDTSGVNYYAPAADLGIKIISAISQYESGDMEYLKNLGLKTAVLYSPNITIGINLILMAAQIFQNILPHADIEIIEEHFRNKNEVSGTAKKIADTLGLDEETQINSIRVGGIVGKHEVIFGLPNQTIRLTHESISKAAFGQGAIFAAKWLINAGPGLYCMEDVIKNRVKEQLLEKQMEEKASSNYLQQFKNKILGLFK</sequence>
<dbReference type="GO" id="GO:0019877">
    <property type="term" value="P:diaminopimelate biosynthetic process"/>
    <property type="evidence" value="ECO:0007669"/>
    <property type="project" value="UniProtKB-KW"/>
</dbReference>
<dbReference type="GO" id="GO:0009089">
    <property type="term" value="P:lysine biosynthetic process via diaminopimelate"/>
    <property type="evidence" value="ECO:0007669"/>
    <property type="project" value="InterPro"/>
</dbReference>
<evidence type="ECO:0000259" key="12">
    <source>
        <dbReference type="Pfam" id="PF01113"/>
    </source>
</evidence>
<dbReference type="Pfam" id="PF01113">
    <property type="entry name" value="DapB_N"/>
    <property type="match status" value="1"/>
</dbReference>
<dbReference type="InterPro" id="IPR023940">
    <property type="entry name" value="DHDPR_bac"/>
</dbReference>
<comment type="pathway">
    <text evidence="8">Amino-acid biosynthesis; L-lysine biosynthesis via DAP pathway; (S)-tetrahydrodipicolinate from L-aspartate: step 4/4.</text>
</comment>
<evidence type="ECO:0000256" key="11">
    <source>
        <dbReference type="ARBA" id="ARBA00049396"/>
    </source>
</evidence>
<dbReference type="KEGG" id="nba:CUN60_11335"/>
<keyword evidence="6" id="KW-0520">NAD</keyword>
<reference evidence="15" key="1">
    <citation type="submission" date="2017-11" db="EMBL/GenBank/DDBJ databases">
        <authorList>
            <person name="Chan K.G."/>
            <person name="Lee L.S."/>
        </authorList>
    </citation>
    <scope>NUCLEOTIDE SEQUENCE [LARGE SCALE GENOMIC DNA]</scope>
    <source>
        <strain evidence="15">DSM 100970</strain>
    </source>
</reference>
<dbReference type="Gene3D" id="3.30.360.10">
    <property type="entry name" value="Dihydrodipicolinate Reductase, domain 2"/>
    <property type="match status" value="1"/>
</dbReference>
<evidence type="ECO:0000256" key="3">
    <source>
        <dbReference type="ARBA" id="ARBA00022857"/>
    </source>
</evidence>
<keyword evidence="3" id="KW-0521">NADP</keyword>
<keyword evidence="4" id="KW-0220">Diaminopimelate biosynthesis</keyword>
<evidence type="ECO:0000256" key="8">
    <source>
        <dbReference type="ARBA" id="ARBA00037922"/>
    </source>
</evidence>
<dbReference type="EMBL" id="CP024847">
    <property type="protein sequence ID" value="AUR52862.1"/>
    <property type="molecule type" value="Genomic_DNA"/>
</dbReference>
<keyword evidence="5" id="KW-0560">Oxidoreductase</keyword>
<dbReference type="PANTHER" id="PTHR20836">
    <property type="entry name" value="DIHYDRODIPICOLINATE REDUCTASE"/>
    <property type="match status" value="1"/>
</dbReference>
<dbReference type="SUPFAM" id="SSF51735">
    <property type="entry name" value="NAD(P)-binding Rossmann-fold domains"/>
    <property type="match status" value="1"/>
</dbReference>
<dbReference type="Gene3D" id="3.40.50.720">
    <property type="entry name" value="NAD(P)-binding Rossmann-like Domain"/>
    <property type="match status" value="1"/>
</dbReference>
<evidence type="ECO:0000259" key="13">
    <source>
        <dbReference type="Pfam" id="PF05173"/>
    </source>
</evidence>
<dbReference type="RefSeq" id="WP_102952149.1">
    <property type="nucleotide sequence ID" value="NZ_CP024847.1"/>
</dbReference>
<dbReference type="InterPro" id="IPR036291">
    <property type="entry name" value="NAD(P)-bd_dom_sf"/>
</dbReference>
<dbReference type="AlphaFoldDB" id="A0A2I7N8U9"/>
<evidence type="ECO:0000256" key="6">
    <source>
        <dbReference type="ARBA" id="ARBA00023027"/>
    </source>
</evidence>
<evidence type="ECO:0000313" key="15">
    <source>
        <dbReference type="Proteomes" id="UP000236655"/>
    </source>
</evidence>
<comment type="similarity">
    <text evidence="1">Belongs to the DapB family.</text>
</comment>
<evidence type="ECO:0000256" key="2">
    <source>
        <dbReference type="ARBA" id="ARBA00022605"/>
    </source>
</evidence>
<evidence type="ECO:0000256" key="1">
    <source>
        <dbReference type="ARBA" id="ARBA00006642"/>
    </source>
</evidence>
<accession>A0A2I7N8U9</accession>
<name>A0A2I7N8U9_9NEIS</name>
<evidence type="ECO:0000256" key="5">
    <source>
        <dbReference type="ARBA" id="ARBA00023002"/>
    </source>
</evidence>
<dbReference type="InterPro" id="IPR022663">
    <property type="entry name" value="DapB_C"/>
</dbReference>
<comment type="catalytic activity">
    <reaction evidence="11">
        <text>(S)-2,3,4,5-tetrahydrodipicolinate + NAD(+) + H2O = (2S,4S)-4-hydroxy-2,3,4,5-tetrahydrodipicolinate + NADH + H(+)</text>
        <dbReference type="Rhea" id="RHEA:35323"/>
        <dbReference type="ChEBI" id="CHEBI:15377"/>
        <dbReference type="ChEBI" id="CHEBI:15378"/>
        <dbReference type="ChEBI" id="CHEBI:16845"/>
        <dbReference type="ChEBI" id="CHEBI:57540"/>
        <dbReference type="ChEBI" id="CHEBI:57945"/>
        <dbReference type="ChEBI" id="CHEBI:67139"/>
        <dbReference type="EC" id="1.17.1.8"/>
    </reaction>
</comment>
<dbReference type="InterPro" id="IPR000846">
    <property type="entry name" value="DapB_N"/>
</dbReference>
<dbReference type="OrthoDB" id="9790352at2"/>
<feature type="domain" description="Dihydrodipicolinate reductase C-terminal" evidence="13">
    <location>
        <begin position="132"/>
        <end position="244"/>
    </location>
</feature>
<proteinExistence type="inferred from homology"/>
<evidence type="ECO:0000313" key="14">
    <source>
        <dbReference type="EMBL" id="AUR52862.1"/>
    </source>
</evidence>
<dbReference type="SUPFAM" id="SSF55347">
    <property type="entry name" value="Glyceraldehyde-3-phosphate dehydrogenase-like, C-terminal domain"/>
    <property type="match status" value="1"/>
</dbReference>
<dbReference type="GO" id="GO:0008839">
    <property type="term" value="F:4-hydroxy-tetrahydrodipicolinate reductase"/>
    <property type="evidence" value="ECO:0007669"/>
    <property type="project" value="UniProtKB-EC"/>
</dbReference>
<protein>
    <recommendedName>
        <fullName evidence="9">4-hydroxy-tetrahydrodipicolinate reductase</fullName>
        <ecNumber evidence="9">1.17.1.8</ecNumber>
    </recommendedName>
</protein>
<keyword evidence="2" id="KW-0028">Amino-acid biosynthesis</keyword>
<gene>
    <name evidence="14" type="ORF">CUN60_11335</name>
</gene>
<comment type="catalytic activity">
    <reaction evidence="10">
        <text>(S)-2,3,4,5-tetrahydrodipicolinate + NADP(+) + H2O = (2S,4S)-4-hydroxy-2,3,4,5-tetrahydrodipicolinate + NADPH + H(+)</text>
        <dbReference type="Rhea" id="RHEA:35331"/>
        <dbReference type="ChEBI" id="CHEBI:15377"/>
        <dbReference type="ChEBI" id="CHEBI:15378"/>
        <dbReference type="ChEBI" id="CHEBI:16845"/>
        <dbReference type="ChEBI" id="CHEBI:57783"/>
        <dbReference type="ChEBI" id="CHEBI:58349"/>
        <dbReference type="ChEBI" id="CHEBI:67139"/>
        <dbReference type="EC" id="1.17.1.8"/>
    </reaction>
</comment>
<evidence type="ECO:0000256" key="10">
    <source>
        <dbReference type="ARBA" id="ARBA00049080"/>
    </source>
</evidence>
<dbReference type="EC" id="1.17.1.8" evidence="9"/>
<dbReference type="PIRSF" id="PIRSF000161">
    <property type="entry name" value="DHPR"/>
    <property type="match status" value="1"/>
</dbReference>